<protein>
    <submittedName>
        <fullName evidence="2">Uncharacterized protein</fullName>
    </submittedName>
</protein>
<accession>A0A084QGX1</accession>
<name>A0A084QGX1_STAC4</name>
<feature type="compositionally biased region" description="Low complexity" evidence="1">
    <location>
        <begin position="75"/>
        <end position="84"/>
    </location>
</feature>
<dbReference type="InParanoid" id="A0A084QGX1"/>
<keyword evidence="3" id="KW-1185">Reference proteome</keyword>
<dbReference type="EMBL" id="KL660754">
    <property type="protein sequence ID" value="KFA63206.1"/>
    <property type="molecule type" value="Genomic_DNA"/>
</dbReference>
<evidence type="ECO:0000313" key="3">
    <source>
        <dbReference type="Proteomes" id="UP000028524"/>
    </source>
</evidence>
<sequence length="115" mass="12557">MVEEASPWGNGGVSSAYCLAASSASDAKSHLHKRDQGQATKHPSARSHWQQCRPPSDKHPTADSVAPKAPDDTAKATTRTASRSPQPMPFETPEMRYERQKPKPKRPVPQNKGNT</sequence>
<feature type="region of interest" description="Disordered" evidence="1">
    <location>
        <begin position="23"/>
        <end position="115"/>
    </location>
</feature>
<reference evidence="2 3" key="1">
    <citation type="journal article" date="2014" name="BMC Genomics">
        <title>Comparative genome sequencing reveals chemotype-specific gene clusters in the toxigenic black mold Stachybotrys.</title>
        <authorList>
            <person name="Semeiks J."/>
            <person name="Borek D."/>
            <person name="Otwinowski Z."/>
            <person name="Grishin N.V."/>
        </authorList>
    </citation>
    <scope>NUCLEOTIDE SEQUENCE [LARGE SCALE GENOMIC DNA]</scope>
    <source>
        <strain evidence="2 3">IBT 40285</strain>
    </source>
</reference>
<proteinExistence type="predicted"/>
<dbReference type="AlphaFoldDB" id="A0A084QGX1"/>
<dbReference type="Proteomes" id="UP000028524">
    <property type="component" value="Unassembled WGS sequence"/>
</dbReference>
<organism evidence="2 3">
    <name type="scientific">Stachybotrys chlorohalonatus (strain IBT 40285)</name>
    <dbReference type="NCBI Taxonomy" id="1283841"/>
    <lineage>
        <taxon>Eukaryota</taxon>
        <taxon>Fungi</taxon>
        <taxon>Dikarya</taxon>
        <taxon>Ascomycota</taxon>
        <taxon>Pezizomycotina</taxon>
        <taxon>Sordariomycetes</taxon>
        <taxon>Hypocreomycetidae</taxon>
        <taxon>Hypocreales</taxon>
        <taxon>Stachybotryaceae</taxon>
        <taxon>Stachybotrys</taxon>
    </lineage>
</organism>
<evidence type="ECO:0000256" key="1">
    <source>
        <dbReference type="SAM" id="MobiDB-lite"/>
    </source>
</evidence>
<gene>
    <name evidence="2" type="ORF">S40285_10081</name>
</gene>
<evidence type="ECO:0000313" key="2">
    <source>
        <dbReference type="EMBL" id="KFA63206.1"/>
    </source>
</evidence>
<dbReference type="HOGENOM" id="CLU_2110564_0_0_1"/>